<reference evidence="1" key="1">
    <citation type="journal article" date="2015" name="Nature">
        <title>Complex archaea that bridge the gap between prokaryotes and eukaryotes.</title>
        <authorList>
            <person name="Spang A."/>
            <person name="Saw J.H."/>
            <person name="Jorgensen S.L."/>
            <person name="Zaremba-Niedzwiedzka K."/>
            <person name="Martijn J."/>
            <person name="Lind A.E."/>
            <person name="van Eijk R."/>
            <person name="Schleper C."/>
            <person name="Guy L."/>
            <person name="Ettema T.J."/>
        </authorList>
    </citation>
    <scope>NUCLEOTIDE SEQUENCE</scope>
</reference>
<dbReference type="AlphaFoldDB" id="A0A0F9N8Y9"/>
<sequence>MICDLDTKMWSDTWFENLKPNAKLLFIYLWGNDHKNLPCLYEISKKTMANETGFTLKEINKLLITLEPKVRYSETDNIIWVVNSVRRQFLKSTKVSPKIVKGIENALCLLPHGHPLIKDFLNKYKVLNISYIYTIEDYTYPTGEEEGVSVGKGEGEGEEPKHKYGKYKNVLLTDKEHGELAYKFREDILDKIKEMDEAIEMKGYKYKSHYLAILNWSRNNKQSKEGEWYE</sequence>
<dbReference type="EMBL" id="LAZR01007441">
    <property type="protein sequence ID" value="KKM85250.1"/>
    <property type="molecule type" value="Genomic_DNA"/>
</dbReference>
<proteinExistence type="predicted"/>
<gene>
    <name evidence="1" type="ORF">LCGC14_1291020</name>
</gene>
<evidence type="ECO:0000313" key="1">
    <source>
        <dbReference type="EMBL" id="KKM85250.1"/>
    </source>
</evidence>
<accession>A0A0F9N8Y9</accession>
<protein>
    <submittedName>
        <fullName evidence="1">Uncharacterized protein</fullName>
    </submittedName>
</protein>
<name>A0A0F9N8Y9_9ZZZZ</name>
<comment type="caution">
    <text evidence="1">The sequence shown here is derived from an EMBL/GenBank/DDBJ whole genome shotgun (WGS) entry which is preliminary data.</text>
</comment>
<organism evidence="1">
    <name type="scientific">marine sediment metagenome</name>
    <dbReference type="NCBI Taxonomy" id="412755"/>
    <lineage>
        <taxon>unclassified sequences</taxon>
        <taxon>metagenomes</taxon>
        <taxon>ecological metagenomes</taxon>
    </lineage>
</organism>